<accession>A0A1J7HGD1</accession>
<dbReference type="OMA" id="IDENCEW"/>
<sequence length="138" mass="15931">MQFEHKEDTINAIREFHIKNSFDYIVAESRPDRYVAKCKHFGAGCDWRIRASYNVKRDDWEIRKINGTHSCVSLLVSQDHSKLNSSFISDLIVNLVSADPIILVKALVKEIVSRFGYTVTYRKAWTAKQMAMAKIYGD</sequence>
<dbReference type="STRING" id="3871.A0A1J7HGD1"/>
<gene>
    <name evidence="2" type="ORF">TanjilG_11151</name>
</gene>
<dbReference type="AlphaFoldDB" id="A0A1J7HGD1"/>
<feature type="domain" description="Transposase MuDR plant" evidence="1">
    <location>
        <begin position="2"/>
        <end position="54"/>
    </location>
</feature>
<dbReference type="Gramene" id="OIW01433">
    <property type="protein sequence ID" value="OIW01433"/>
    <property type="gene ID" value="TanjilG_11151"/>
</dbReference>
<dbReference type="PANTHER" id="PTHR31973:SF195">
    <property type="entry name" value="MUDR FAMILY TRANSPOSASE"/>
    <property type="match status" value="1"/>
</dbReference>
<proteinExistence type="predicted"/>
<dbReference type="InterPro" id="IPR004332">
    <property type="entry name" value="Transposase_MuDR"/>
</dbReference>
<organism evidence="2 3">
    <name type="scientific">Lupinus angustifolius</name>
    <name type="common">Narrow-leaved blue lupine</name>
    <dbReference type="NCBI Taxonomy" id="3871"/>
    <lineage>
        <taxon>Eukaryota</taxon>
        <taxon>Viridiplantae</taxon>
        <taxon>Streptophyta</taxon>
        <taxon>Embryophyta</taxon>
        <taxon>Tracheophyta</taxon>
        <taxon>Spermatophyta</taxon>
        <taxon>Magnoliopsida</taxon>
        <taxon>eudicotyledons</taxon>
        <taxon>Gunneridae</taxon>
        <taxon>Pentapetalae</taxon>
        <taxon>rosids</taxon>
        <taxon>fabids</taxon>
        <taxon>Fabales</taxon>
        <taxon>Fabaceae</taxon>
        <taxon>Papilionoideae</taxon>
        <taxon>50 kb inversion clade</taxon>
        <taxon>genistoids sensu lato</taxon>
        <taxon>core genistoids</taxon>
        <taxon>Genisteae</taxon>
        <taxon>Lupinus</taxon>
    </lineage>
</organism>
<dbReference type="Pfam" id="PF03108">
    <property type="entry name" value="DBD_Tnp_Mut"/>
    <property type="match status" value="1"/>
</dbReference>
<dbReference type="EMBL" id="CM007371">
    <property type="protein sequence ID" value="OIW01433.1"/>
    <property type="molecule type" value="Genomic_DNA"/>
</dbReference>
<keyword evidence="3" id="KW-1185">Reference proteome</keyword>
<name>A0A1J7HGD1_LUPAN</name>
<protein>
    <recommendedName>
        <fullName evidence="1">Transposase MuDR plant domain-containing protein</fullName>
    </recommendedName>
</protein>
<evidence type="ECO:0000313" key="2">
    <source>
        <dbReference type="EMBL" id="OIW01433.1"/>
    </source>
</evidence>
<dbReference type="Proteomes" id="UP000188354">
    <property type="component" value="Chromosome LG11"/>
</dbReference>
<reference evidence="2 3" key="1">
    <citation type="journal article" date="2017" name="Plant Biotechnol. J.">
        <title>A comprehensive draft genome sequence for lupin (Lupinus angustifolius), an emerging health food: insights into plant-microbe interactions and legume evolution.</title>
        <authorList>
            <person name="Hane J.K."/>
            <person name="Ming Y."/>
            <person name="Kamphuis L.G."/>
            <person name="Nelson M.N."/>
            <person name="Garg G."/>
            <person name="Atkins C.A."/>
            <person name="Bayer P.E."/>
            <person name="Bravo A."/>
            <person name="Bringans S."/>
            <person name="Cannon S."/>
            <person name="Edwards D."/>
            <person name="Foley R."/>
            <person name="Gao L.L."/>
            <person name="Harrison M.J."/>
            <person name="Huang W."/>
            <person name="Hurgobin B."/>
            <person name="Li S."/>
            <person name="Liu C.W."/>
            <person name="McGrath A."/>
            <person name="Morahan G."/>
            <person name="Murray J."/>
            <person name="Weller J."/>
            <person name="Jian J."/>
            <person name="Singh K.B."/>
        </authorList>
    </citation>
    <scope>NUCLEOTIDE SEQUENCE [LARGE SCALE GENOMIC DNA]</scope>
    <source>
        <strain evidence="3">cv. Tanjil</strain>
        <tissue evidence="2">Whole plant</tissue>
    </source>
</reference>
<evidence type="ECO:0000259" key="1">
    <source>
        <dbReference type="Pfam" id="PF03108"/>
    </source>
</evidence>
<dbReference type="PANTHER" id="PTHR31973">
    <property type="entry name" value="POLYPROTEIN, PUTATIVE-RELATED"/>
    <property type="match status" value="1"/>
</dbReference>
<evidence type="ECO:0000313" key="3">
    <source>
        <dbReference type="Proteomes" id="UP000188354"/>
    </source>
</evidence>